<proteinExistence type="predicted"/>
<organism evidence="1 2">
    <name type="scientific">Helicoverpa armigera</name>
    <name type="common">Cotton bollworm</name>
    <name type="synonym">Heliothis armigera</name>
    <dbReference type="NCBI Taxonomy" id="29058"/>
    <lineage>
        <taxon>Eukaryota</taxon>
        <taxon>Metazoa</taxon>
        <taxon>Ecdysozoa</taxon>
        <taxon>Arthropoda</taxon>
        <taxon>Hexapoda</taxon>
        <taxon>Insecta</taxon>
        <taxon>Pterygota</taxon>
        <taxon>Neoptera</taxon>
        <taxon>Endopterygota</taxon>
        <taxon>Lepidoptera</taxon>
        <taxon>Glossata</taxon>
        <taxon>Ditrysia</taxon>
        <taxon>Noctuoidea</taxon>
        <taxon>Noctuidae</taxon>
        <taxon>Heliothinae</taxon>
        <taxon>Helicoverpa</taxon>
    </lineage>
</organism>
<protein>
    <submittedName>
        <fullName evidence="1">Uncharacterized protein</fullName>
    </submittedName>
</protein>
<sequence>MNKMCPVYNQKSTACQNTPHHEVRGGRTLPNENRCHTKPVCSQARCRLPSTQSCLAFATLRPNASQQSTLSQCGYVNTSIVHQLLRKPTIFTCSKPFRRVTMSKLRSGVK</sequence>
<dbReference type="Proteomes" id="UP000249218">
    <property type="component" value="Unassembled WGS sequence"/>
</dbReference>
<dbReference type="EMBL" id="KZ149958">
    <property type="protein sequence ID" value="PZC76435.1"/>
    <property type="molecule type" value="Genomic_DNA"/>
</dbReference>
<name>A0A2W1BS38_HELAM</name>
<keyword evidence="2" id="KW-1185">Reference proteome</keyword>
<accession>A0A2W1BS38</accession>
<evidence type="ECO:0000313" key="2">
    <source>
        <dbReference type="Proteomes" id="UP000249218"/>
    </source>
</evidence>
<gene>
    <name evidence="1" type="primary">HaOG204674</name>
    <name evidence="1" type="ORF">B5X24_HaOG204674</name>
</gene>
<reference evidence="1 2" key="1">
    <citation type="journal article" date="2017" name="BMC Biol.">
        <title>Genomic innovations, transcriptional plasticity and gene loss underlying the evolution and divergence of two highly polyphagous and invasive Helicoverpa pest species.</title>
        <authorList>
            <person name="Pearce S.L."/>
            <person name="Clarke D.F."/>
            <person name="East P.D."/>
            <person name="Elfekih S."/>
            <person name="Gordon K.H."/>
            <person name="Jermiin L.S."/>
            <person name="McGaughran A."/>
            <person name="Oakeshott J.G."/>
            <person name="Papanikolaou A."/>
            <person name="Perera O.P."/>
            <person name="Rane R.V."/>
            <person name="Richards S."/>
            <person name="Tay W.T."/>
            <person name="Walsh T.K."/>
            <person name="Anderson A."/>
            <person name="Anderson C.J."/>
            <person name="Asgari S."/>
            <person name="Board P.G."/>
            <person name="Bretschneider A."/>
            <person name="Campbell P.M."/>
            <person name="Chertemps T."/>
            <person name="Christeller J.T."/>
            <person name="Coppin C.W."/>
            <person name="Downes S.J."/>
            <person name="Duan G."/>
            <person name="Farnsworth C.A."/>
            <person name="Good R.T."/>
            <person name="Han L.B."/>
            <person name="Han Y.C."/>
            <person name="Hatje K."/>
            <person name="Horne I."/>
            <person name="Huang Y.P."/>
            <person name="Hughes D.S."/>
            <person name="Jacquin-Joly E."/>
            <person name="James W."/>
            <person name="Jhangiani S."/>
            <person name="Kollmar M."/>
            <person name="Kuwar S.S."/>
            <person name="Li S."/>
            <person name="Liu N.Y."/>
            <person name="Maibeche M.T."/>
            <person name="Miller J.R."/>
            <person name="Montagne N."/>
            <person name="Perry T."/>
            <person name="Qu J."/>
            <person name="Song S.V."/>
            <person name="Sutton G.G."/>
            <person name="Vogel H."/>
            <person name="Walenz B.P."/>
            <person name="Xu W."/>
            <person name="Zhang H.J."/>
            <person name="Zou Z."/>
            <person name="Batterham P."/>
            <person name="Edwards O.R."/>
            <person name="Feyereisen R."/>
            <person name="Gibbs R.A."/>
            <person name="Heckel D.G."/>
            <person name="McGrath A."/>
            <person name="Robin C."/>
            <person name="Scherer S.E."/>
            <person name="Worley K.C."/>
            <person name="Wu Y.D."/>
        </authorList>
    </citation>
    <scope>NUCLEOTIDE SEQUENCE [LARGE SCALE GENOMIC DNA]</scope>
    <source>
        <strain evidence="1">Harm_GR_Male_#8</strain>
        <tissue evidence="1">Whole organism</tissue>
    </source>
</reference>
<dbReference type="AlphaFoldDB" id="A0A2W1BS38"/>
<evidence type="ECO:0000313" key="1">
    <source>
        <dbReference type="EMBL" id="PZC76435.1"/>
    </source>
</evidence>